<dbReference type="EMBL" id="AP019416">
    <property type="protein sequence ID" value="BBI52772.1"/>
    <property type="molecule type" value="Genomic_DNA"/>
</dbReference>
<evidence type="ECO:0000313" key="2">
    <source>
        <dbReference type="Proteomes" id="UP000289555"/>
    </source>
</evidence>
<accession>A0ABM7GPQ5</accession>
<gene>
    <name evidence="1" type="ORF">HORIV_51930</name>
</gene>
<reference evidence="2" key="1">
    <citation type="journal article" date="2019" name="Microbiol. Resour. Announc.">
        <title>Complete Genome Sequence of Halomonas olivaria, a Moderately Halophilic Bacterium Isolated from Olive Processing Effluents, Obtained by Nanopore Sequencing.</title>
        <authorList>
            <person name="Nagata S."/>
            <person name="Ii K.M."/>
            <person name="Tsukimi T."/>
            <person name="Miura M.C."/>
            <person name="Galipon J."/>
            <person name="Arakawa K."/>
        </authorList>
    </citation>
    <scope>NUCLEOTIDE SEQUENCE [LARGE SCALE GENOMIC DNA]</scope>
    <source>
        <strain evidence="2">TYRC17</strain>
    </source>
</reference>
<dbReference type="Proteomes" id="UP000289555">
    <property type="component" value="Chromosome"/>
</dbReference>
<protein>
    <recommendedName>
        <fullName evidence="3">GNAT family N-acetyltransferase</fullName>
    </recommendedName>
</protein>
<dbReference type="PANTHER" id="PTHR47017">
    <property type="entry name" value="ACYL-COA"/>
    <property type="match status" value="1"/>
</dbReference>
<evidence type="ECO:0000313" key="1">
    <source>
        <dbReference type="EMBL" id="BBI52772.1"/>
    </source>
</evidence>
<dbReference type="Pfam" id="PF04339">
    <property type="entry name" value="FemAB_like"/>
    <property type="match status" value="1"/>
</dbReference>
<proteinExistence type="predicted"/>
<dbReference type="SUPFAM" id="SSF55729">
    <property type="entry name" value="Acyl-CoA N-acyltransferases (Nat)"/>
    <property type="match status" value="1"/>
</dbReference>
<organism evidence="1 2">
    <name type="scientific">Vreelandella olivaria</name>
    <dbReference type="NCBI Taxonomy" id="390919"/>
    <lineage>
        <taxon>Bacteria</taxon>
        <taxon>Pseudomonadati</taxon>
        <taxon>Pseudomonadota</taxon>
        <taxon>Gammaproteobacteria</taxon>
        <taxon>Oceanospirillales</taxon>
        <taxon>Halomonadaceae</taxon>
        <taxon>Vreelandella</taxon>
    </lineage>
</organism>
<name>A0ABM7GPQ5_9GAMM</name>
<evidence type="ECO:0008006" key="3">
    <source>
        <dbReference type="Google" id="ProtNLM"/>
    </source>
</evidence>
<keyword evidence="2" id="KW-1185">Reference proteome</keyword>
<sequence>MPFTPVPGARTLIARHADARAVRALLASAWREQCERLDLSSWHLLFANEADVAAWQAQCPELISREGVQFQWRDRGFGDFEGFLASLTSKRRKMIKRERRLVAEQGLQVARLEGEAITSADMAHFYRCYAITYHERGRPLI</sequence>
<dbReference type="PANTHER" id="PTHR47017:SF1">
    <property type="entry name" value="ACYL-COA"/>
    <property type="match status" value="1"/>
</dbReference>
<dbReference type="InterPro" id="IPR016181">
    <property type="entry name" value="Acyl_CoA_acyltransferase"/>
</dbReference>
<dbReference type="InterPro" id="IPR007434">
    <property type="entry name" value="FemAB-like"/>
</dbReference>